<dbReference type="GO" id="GO:0003677">
    <property type="term" value="F:DNA binding"/>
    <property type="evidence" value="ECO:0007669"/>
    <property type="project" value="InterPro"/>
</dbReference>
<gene>
    <name evidence="4" type="ORF">FSB64_15780</name>
    <name evidence="3" type="ORF">G5S42_07690</name>
</gene>
<protein>
    <submittedName>
        <fullName evidence="3">H-NS histone family protein</fullName>
    </submittedName>
</protein>
<proteinExistence type="predicted"/>
<feature type="domain" description="DNA-binding protein H-NS-like C-terminal" evidence="2">
    <location>
        <begin position="42"/>
        <end position="75"/>
    </location>
</feature>
<dbReference type="EMBL" id="VOMC01000015">
    <property type="protein sequence ID" value="NVI05208.1"/>
    <property type="molecule type" value="Genomic_DNA"/>
</dbReference>
<evidence type="ECO:0000313" key="3">
    <source>
        <dbReference type="EMBL" id="NUX99603.1"/>
    </source>
</evidence>
<keyword evidence="6" id="KW-1185">Reference proteome</keyword>
<dbReference type="EMBL" id="JAALDK010000001">
    <property type="protein sequence ID" value="NUX99603.1"/>
    <property type="molecule type" value="Genomic_DNA"/>
</dbReference>
<dbReference type="Proteomes" id="UP000821598">
    <property type="component" value="Unassembled WGS sequence"/>
</dbReference>
<evidence type="ECO:0000256" key="1">
    <source>
        <dbReference type="SAM" id="MobiDB-lite"/>
    </source>
</evidence>
<dbReference type="Pfam" id="PF00816">
    <property type="entry name" value="Histone_HNS"/>
    <property type="match status" value="1"/>
</dbReference>
<reference evidence="4 6" key="1">
    <citation type="submission" date="2019-08" db="EMBL/GenBank/DDBJ databases">
        <title>Paraburkholderia simonii sp. nov. and P. youngii sp. nov. Brazilian and Mexican Mimosa-associated rhizobia.</title>
        <authorList>
            <person name="Mavima L."/>
            <person name="Beukes C.W."/>
            <person name="Palmer M."/>
            <person name="De Meyer S.E."/>
            <person name="James E.K."/>
            <person name="Maluk M."/>
            <person name="Avontuur J.R."/>
            <person name="Chan W.Y."/>
            <person name="Venter S.N."/>
            <person name="Steenkamp E.T."/>
        </authorList>
    </citation>
    <scope>NUCLEOTIDE SEQUENCE [LARGE SCALE GENOMIC DNA]</scope>
    <source>
        <strain evidence="4 6">JPY454</strain>
    </source>
</reference>
<dbReference type="RefSeq" id="WP_176106227.1">
    <property type="nucleotide sequence ID" value="NZ_JAALDK010000001.1"/>
</dbReference>
<dbReference type="Gene3D" id="4.10.430.10">
    <property type="entry name" value="Histone-like protein H-NS, C-terminal domain"/>
    <property type="match status" value="1"/>
</dbReference>
<comment type="caution">
    <text evidence="3">The sequence shown here is derived from an EMBL/GenBank/DDBJ whole genome shotgun (WGS) entry which is preliminary data.</text>
</comment>
<evidence type="ECO:0000313" key="5">
    <source>
        <dbReference type="Proteomes" id="UP000594380"/>
    </source>
</evidence>
<dbReference type="Proteomes" id="UP000594380">
    <property type="component" value="Unassembled WGS sequence"/>
</dbReference>
<dbReference type="GeneID" id="301100223"/>
<evidence type="ECO:0000259" key="2">
    <source>
        <dbReference type="Pfam" id="PF00816"/>
    </source>
</evidence>
<sequence length="112" mass="12662">MDERKRDSMIAYLRHRMEEFGIRPEDLAAALATESLAKKAERYRNATGDSWDGNGEMPQWLKQAISAGQSIEHFELAAKPAPAPQPKTQPKKQVDWSNDPFAGTRLARPNNR</sequence>
<dbReference type="InterPro" id="IPR037150">
    <property type="entry name" value="H-NS_C_dom_sf"/>
</dbReference>
<organism evidence="3 5">
    <name type="scientific">Paraburkholderia youngii</name>
    <dbReference type="NCBI Taxonomy" id="2782701"/>
    <lineage>
        <taxon>Bacteria</taxon>
        <taxon>Pseudomonadati</taxon>
        <taxon>Pseudomonadota</taxon>
        <taxon>Betaproteobacteria</taxon>
        <taxon>Burkholderiales</taxon>
        <taxon>Burkholderiaceae</taxon>
        <taxon>Paraburkholderia</taxon>
    </lineage>
</organism>
<accession>A0A7Y6JX72</accession>
<dbReference type="AlphaFoldDB" id="A0A7Y6JX72"/>
<dbReference type="SUPFAM" id="SSF81273">
    <property type="entry name" value="H-NS histone-like proteins"/>
    <property type="match status" value="1"/>
</dbReference>
<name>A0A7Y6JX72_9BURK</name>
<evidence type="ECO:0000313" key="6">
    <source>
        <dbReference type="Proteomes" id="UP000821598"/>
    </source>
</evidence>
<dbReference type="InterPro" id="IPR027444">
    <property type="entry name" value="H-NS_C_dom"/>
</dbReference>
<evidence type="ECO:0000313" key="4">
    <source>
        <dbReference type="EMBL" id="NVI05208.1"/>
    </source>
</evidence>
<feature type="region of interest" description="Disordered" evidence="1">
    <location>
        <begin position="76"/>
        <end position="112"/>
    </location>
</feature>
<reference evidence="3 5" key="2">
    <citation type="submission" date="2020-02" db="EMBL/GenBank/DDBJ databases">
        <title>Paraburkholderia simonii sp. nov. and Paraburkholderia youngii sp. nov. Brazilian and Mexican Mimosa-associated rhizobia.</title>
        <authorList>
            <person name="Mavima L."/>
            <person name="Beukes C.W."/>
            <person name="Chan W.Y."/>
            <person name="Palmer M."/>
            <person name="De Meyer S.E."/>
            <person name="James E.K."/>
            <person name="Venter S.N."/>
            <person name="Steenkamp E.T."/>
        </authorList>
    </citation>
    <scope>NUCLEOTIDE SEQUENCE [LARGE SCALE GENOMIC DNA]</scope>
    <source>
        <strain evidence="3 5">JPY169</strain>
    </source>
</reference>